<reference evidence="3" key="1">
    <citation type="journal article" date="2019" name="Int. J. Syst. Evol. Microbiol.">
        <title>The Global Catalogue of Microorganisms (GCM) 10K type strain sequencing project: providing services to taxonomists for standard genome sequencing and annotation.</title>
        <authorList>
            <consortium name="The Broad Institute Genomics Platform"/>
            <consortium name="The Broad Institute Genome Sequencing Center for Infectious Disease"/>
            <person name="Wu L."/>
            <person name="Ma J."/>
        </authorList>
    </citation>
    <scope>NUCLEOTIDE SEQUENCE [LARGE SCALE GENOMIC DNA]</scope>
    <source>
        <strain evidence="3">JCM 14234</strain>
    </source>
</reference>
<protein>
    <submittedName>
        <fullName evidence="2">Uncharacterized protein</fullName>
    </submittedName>
</protein>
<accession>A0ABP6KRF9</accession>
<name>A0ABP6KRF9_9ACTN</name>
<dbReference type="EMBL" id="BAAAVS010000001">
    <property type="protein sequence ID" value="GAA3022289.1"/>
    <property type="molecule type" value="Genomic_DNA"/>
</dbReference>
<evidence type="ECO:0000313" key="3">
    <source>
        <dbReference type="Proteomes" id="UP001501035"/>
    </source>
</evidence>
<proteinExistence type="predicted"/>
<dbReference type="Proteomes" id="UP001501035">
    <property type="component" value="Unassembled WGS sequence"/>
</dbReference>
<evidence type="ECO:0000313" key="2">
    <source>
        <dbReference type="EMBL" id="GAA3022289.1"/>
    </source>
</evidence>
<comment type="caution">
    <text evidence="2">The sequence shown here is derived from an EMBL/GenBank/DDBJ whole genome shotgun (WGS) entry which is preliminary data.</text>
</comment>
<keyword evidence="3" id="KW-1185">Reference proteome</keyword>
<feature type="region of interest" description="Disordered" evidence="1">
    <location>
        <begin position="44"/>
        <end position="119"/>
    </location>
</feature>
<evidence type="ECO:0000256" key="1">
    <source>
        <dbReference type="SAM" id="MobiDB-lite"/>
    </source>
</evidence>
<feature type="region of interest" description="Disordered" evidence="1">
    <location>
        <begin position="1"/>
        <end position="22"/>
    </location>
</feature>
<feature type="compositionally biased region" description="Basic and acidic residues" evidence="1">
    <location>
        <begin position="75"/>
        <end position="90"/>
    </location>
</feature>
<sequence>MPVTTGSASAATPTGQMDAPAVGAQQCQAVYGRRRRMAQRVAATALGRGDRDGSQPNQLVGAAGTIEPVTGFGEDSWRQPDEAARTDRRPKCVVGDVDSDGIPSPDEAVAVPRKSVHTS</sequence>
<feature type="compositionally biased region" description="Low complexity" evidence="1">
    <location>
        <begin position="1"/>
        <end position="15"/>
    </location>
</feature>
<organism evidence="2 3">
    <name type="scientific">Gordonia defluvii</name>
    <dbReference type="NCBI Taxonomy" id="283718"/>
    <lineage>
        <taxon>Bacteria</taxon>
        <taxon>Bacillati</taxon>
        <taxon>Actinomycetota</taxon>
        <taxon>Actinomycetes</taxon>
        <taxon>Mycobacteriales</taxon>
        <taxon>Gordoniaceae</taxon>
        <taxon>Gordonia</taxon>
    </lineage>
</organism>
<gene>
    <name evidence="2" type="ORF">GCM10010528_00440</name>
</gene>